<comment type="caution">
    <text evidence="3">The sequence shown here is derived from an EMBL/GenBank/DDBJ whole genome shotgun (WGS) entry which is preliminary data.</text>
</comment>
<dbReference type="PANTHER" id="PTHR12655">
    <property type="entry name" value="ACYL-COA THIOESTERASE"/>
    <property type="match status" value="1"/>
</dbReference>
<dbReference type="Proteomes" id="UP000265520">
    <property type="component" value="Unassembled WGS sequence"/>
</dbReference>
<dbReference type="GO" id="GO:0047617">
    <property type="term" value="F:fatty acyl-CoA hydrolase activity"/>
    <property type="evidence" value="ECO:0007669"/>
    <property type="project" value="TreeGrafter"/>
</dbReference>
<dbReference type="GO" id="GO:0006637">
    <property type="term" value="P:acyl-CoA metabolic process"/>
    <property type="evidence" value="ECO:0007669"/>
    <property type="project" value="TreeGrafter"/>
</dbReference>
<protein>
    <submittedName>
        <fullName evidence="3">Acyl-coenzyme A thioesterase mitochondrial-like</fullName>
    </submittedName>
</protein>
<proteinExistence type="inferred from homology"/>
<evidence type="ECO:0000313" key="3">
    <source>
        <dbReference type="EMBL" id="MCI39509.1"/>
    </source>
</evidence>
<reference evidence="3 4" key="1">
    <citation type="journal article" date="2018" name="Front. Plant Sci.">
        <title>Red Clover (Trifolium pratense) and Zigzag Clover (T. medium) - A Picture of Genomic Similarities and Differences.</title>
        <authorList>
            <person name="Dluhosova J."/>
            <person name="Istvanek J."/>
            <person name="Nedelnik J."/>
            <person name="Repkova J."/>
        </authorList>
    </citation>
    <scope>NUCLEOTIDE SEQUENCE [LARGE SCALE GENOMIC DNA]</scope>
    <source>
        <strain evidence="4">cv. 10/8</strain>
        <tissue evidence="3">Leaf</tissue>
    </source>
</reference>
<dbReference type="EMBL" id="LXQA010268220">
    <property type="protein sequence ID" value="MCI39509.1"/>
    <property type="molecule type" value="Genomic_DNA"/>
</dbReference>
<evidence type="ECO:0000256" key="1">
    <source>
        <dbReference type="ARBA" id="ARBA00010458"/>
    </source>
</evidence>
<dbReference type="PANTHER" id="PTHR12655:SF3">
    <property type="entry name" value="ACYL-COENZYME A THIOESTERASE 9, MITOCHONDRIAL-LIKE ISOFORM X1"/>
    <property type="match status" value="1"/>
</dbReference>
<sequence length="46" mass="5186">MMQVDVGSFLRLKSCVLYTELDNPARPLVNVEVIAHVTKPELRSSE</sequence>
<feature type="non-terminal residue" evidence="3">
    <location>
        <position position="46"/>
    </location>
</feature>
<keyword evidence="4" id="KW-1185">Reference proteome</keyword>
<dbReference type="AlphaFoldDB" id="A0A392RT22"/>
<organism evidence="3 4">
    <name type="scientific">Trifolium medium</name>
    <dbReference type="NCBI Taxonomy" id="97028"/>
    <lineage>
        <taxon>Eukaryota</taxon>
        <taxon>Viridiplantae</taxon>
        <taxon>Streptophyta</taxon>
        <taxon>Embryophyta</taxon>
        <taxon>Tracheophyta</taxon>
        <taxon>Spermatophyta</taxon>
        <taxon>Magnoliopsida</taxon>
        <taxon>eudicotyledons</taxon>
        <taxon>Gunneridae</taxon>
        <taxon>Pentapetalae</taxon>
        <taxon>rosids</taxon>
        <taxon>fabids</taxon>
        <taxon>Fabales</taxon>
        <taxon>Fabaceae</taxon>
        <taxon>Papilionoideae</taxon>
        <taxon>50 kb inversion clade</taxon>
        <taxon>NPAAA clade</taxon>
        <taxon>Hologalegina</taxon>
        <taxon>IRL clade</taxon>
        <taxon>Trifolieae</taxon>
        <taxon>Trifolium</taxon>
    </lineage>
</organism>
<accession>A0A392RT22</accession>
<evidence type="ECO:0000313" key="4">
    <source>
        <dbReference type="Proteomes" id="UP000265520"/>
    </source>
</evidence>
<name>A0A392RT22_9FABA</name>
<comment type="similarity">
    <text evidence="1">Belongs to the acyl coenzyme A hydrolase family.</text>
</comment>
<evidence type="ECO:0000256" key="2">
    <source>
        <dbReference type="ARBA" id="ARBA00022801"/>
    </source>
</evidence>
<keyword evidence="2" id="KW-0378">Hydrolase</keyword>